<reference evidence="1 2" key="1">
    <citation type="journal article" date="2019" name="Sci. Rep.">
        <title>A high-quality genome of Eragrostis curvula grass provides insights into Poaceae evolution and supports new strategies to enhance forage quality.</title>
        <authorList>
            <person name="Carballo J."/>
            <person name="Santos B.A.C.M."/>
            <person name="Zappacosta D."/>
            <person name="Garbus I."/>
            <person name="Selva J.P."/>
            <person name="Gallo C.A."/>
            <person name="Diaz A."/>
            <person name="Albertini E."/>
            <person name="Caccamo M."/>
            <person name="Echenique V."/>
        </authorList>
    </citation>
    <scope>NUCLEOTIDE SEQUENCE [LARGE SCALE GENOMIC DNA]</scope>
    <source>
        <strain evidence="2">cv. Victoria</strain>
        <tissue evidence="1">Leaf</tissue>
    </source>
</reference>
<evidence type="ECO:0000313" key="1">
    <source>
        <dbReference type="EMBL" id="TVU49995.1"/>
    </source>
</evidence>
<name>A0A5J9WQ28_9POAL</name>
<dbReference type="EMBL" id="RWGY01000002">
    <property type="protein sequence ID" value="TVU49995.1"/>
    <property type="molecule type" value="Genomic_DNA"/>
</dbReference>
<dbReference type="AlphaFoldDB" id="A0A5J9WQ28"/>
<proteinExistence type="predicted"/>
<feature type="non-terminal residue" evidence="1">
    <location>
        <position position="1"/>
    </location>
</feature>
<accession>A0A5J9WQ28</accession>
<protein>
    <submittedName>
        <fullName evidence="1">Uncharacterized protein</fullName>
    </submittedName>
</protein>
<gene>
    <name evidence="1" type="ORF">EJB05_01344</name>
</gene>
<organism evidence="1 2">
    <name type="scientific">Eragrostis curvula</name>
    <name type="common">weeping love grass</name>
    <dbReference type="NCBI Taxonomy" id="38414"/>
    <lineage>
        <taxon>Eukaryota</taxon>
        <taxon>Viridiplantae</taxon>
        <taxon>Streptophyta</taxon>
        <taxon>Embryophyta</taxon>
        <taxon>Tracheophyta</taxon>
        <taxon>Spermatophyta</taxon>
        <taxon>Magnoliopsida</taxon>
        <taxon>Liliopsida</taxon>
        <taxon>Poales</taxon>
        <taxon>Poaceae</taxon>
        <taxon>PACMAD clade</taxon>
        <taxon>Chloridoideae</taxon>
        <taxon>Eragrostideae</taxon>
        <taxon>Eragrostidinae</taxon>
        <taxon>Eragrostis</taxon>
    </lineage>
</organism>
<keyword evidence="2" id="KW-1185">Reference proteome</keyword>
<sequence>MSSDPFLFFINTPSFLPSVASLFHTYTPSYLTSRFPLSFFPYIDPKAAAAGIGPLTASSNISDLSSNDKCVTTAHRPLLVSTTCHGMGLDFLFLFPCSMGKVLQNRVRYVENRVQELESQLSDERHVFGYRLQDLVSRYGELLGHKDRLEKQLEEKMRAAQVFSNQASTLEYRVQELKHKNIELFGEKGKLKKQLENTRKAGLLFMNAANEYQEIVHKQVKAMVEESKDTKKAGLLFMNEADEYQEVAEKRS</sequence>
<dbReference type="OrthoDB" id="696104at2759"/>
<dbReference type="Gramene" id="TVU49995">
    <property type="protein sequence ID" value="TVU49995"/>
    <property type="gene ID" value="EJB05_01344"/>
</dbReference>
<dbReference type="Proteomes" id="UP000324897">
    <property type="component" value="Chromosome 6"/>
</dbReference>
<evidence type="ECO:0000313" key="2">
    <source>
        <dbReference type="Proteomes" id="UP000324897"/>
    </source>
</evidence>
<comment type="caution">
    <text evidence="1">The sequence shown here is derived from an EMBL/GenBank/DDBJ whole genome shotgun (WGS) entry which is preliminary data.</text>
</comment>